<keyword evidence="2" id="KW-1185">Reference proteome</keyword>
<evidence type="ECO:0000313" key="1">
    <source>
        <dbReference type="EMBL" id="QEK13005.1"/>
    </source>
</evidence>
<evidence type="ECO:0008006" key="3">
    <source>
        <dbReference type="Google" id="ProtNLM"/>
    </source>
</evidence>
<protein>
    <recommendedName>
        <fullName evidence="3">HTH-like domain-containing protein</fullName>
    </recommendedName>
</protein>
<dbReference type="OrthoDB" id="568465at2"/>
<dbReference type="KEGG" id="crs:FQB35_12115"/>
<accession>A0A5C0SEF4</accession>
<proteinExistence type="predicted"/>
<organism evidence="1 2">
    <name type="scientific">Crassaminicella thermophila</name>
    <dbReference type="NCBI Taxonomy" id="2599308"/>
    <lineage>
        <taxon>Bacteria</taxon>
        <taxon>Bacillati</taxon>
        <taxon>Bacillota</taxon>
        <taxon>Clostridia</taxon>
        <taxon>Eubacteriales</taxon>
        <taxon>Clostridiaceae</taxon>
        <taxon>Crassaminicella</taxon>
    </lineage>
</organism>
<reference evidence="1 2" key="1">
    <citation type="submission" date="2019-07" db="EMBL/GenBank/DDBJ databases">
        <title>Complete genome of Crassaminicella thermophila SY095.</title>
        <authorList>
            <person name="Li X."/>
        </authorList>
    </citation>
    <scope>NUCLEOTIDE SEQUENCE [LARGE SCALE GENOMIC DNA]</scope>
    <source>
        <strain evidence="1 2">SY095</strain>
    </source>
</reference>
<sequence>MKKSYDSKLDNEIISIFKKSRNNYSTRKIRKELNKKGYKDLGVKDLAVVSNKDKYKNTNKSPKMKKLIKKYEKITKTNIKKK</sequence>
<gene>
    <name evidence="1" type="ORF">FQB35_12115</name>
</gene>
<dbReference type="AlphaFoldDB" id="A0A5C0SEF4"/>
<dbReference type="Proteomes" id="UP000324646">
    <property type="component" value="Chromosome"/>
</dbReference>
<name>A0A5C0SEF4_CRATE</name>
<evidence type="ECO:0000313" key="2">
    <source>
        <dbReference type="Proteomes" id="UP000324646"/>
    </source>
</evidence>
<dbReference type="EMBL" id="CP042243">
    <property type="protein sequence ID" value="QEK13005.1"/>
    <property type="molecule type" value="Genomic_DNA"/>
</dbReference>